<protein>
    <recommendedName>
        <fullName evidence="1">Reverse transcriptase Ty1/copia-type domain-containing protein</fullName>
    </recommendedName>
</protein>
<dbReference type="OrthoDB" id="1645289at2759"/>
<sequence>MWHKRFYLSNKVLQLRANKLSVSSLNSHSFSDCTIYPILGTKSPHYLILCKQSYFPIPLINTKFGKSSKPSDPQQQGTVHQFSRVQQPEHTLSPAAKHTIVTVLLSVAAVQKWSILQLDISDTFLNGDLLQKGYQDMSLGHPLNGELLICRLHKSGYGLRQALRQWFHKFSTTLLNNGFTQSKSDYSLFTIGFGLSLFSTTLLNNGFTQSKNDYYLSHYWFWSIASAFIPKSVQAKGSWGPKILLGTRVCQVCQRHFSISVLENSGLLGAKPPSSSIDPNLQLNGTAGSPSCTSVLDYFNSAQSQGLQFPTQLGFNLAAFADANWGNCPHTRRSTI</sequence>
<dbReference type="AlphaFoldDB" id="A0A371G9D0"/>
<evidence type="ECO:0000313" key="3">
    <source>
        <dbReference type="Proteomes" id="UP000257109"/>
    </source>
</evidence>
<feature type="non-terminal residue" evidence="2">
    <location>
        <position position="1"/>
    </location>
</feature>
<evidence type="ECO:0000259" key="1">
    <source>
        <dbReference type="Pfam" id="PF07727"/>
    </source>
</evidence>
<keyword evidence="3" id="KW-1185">Reference proteome</keyword>
<feature type="domain" description="Reverse transcriptase Ty1/copia-type" evidence="1">
    <location>
        <begin position="89"/>
        <end position="271"/>
    </location>
</feature>
<evidence type="ECO:0000313" key="2">
    <source>
        <dbReference type="EMBL" id="RDX87146.1"/>
    </source>
</evidence>
<dbReference type="Proteomes" id="UP000257109">
    <property type="component" value="Unassembled WGS sequence"/>
</dbReference>
<dbReference type="InterPro" id="IPR013103">
    <property type="entry name" value="RVT_2"/>
</dbReference>
<gene>
    <name evidence="2" type="ORF">CR513_31418</name>
</gene>
<reference evidence="2" key="1">
    <citation type="submission" date="2018-05" db="EMBL/GenBank/DDBJ databases">
        <title>Draft genome of Mucuna pruriens seed.</title>
        <authorList>
            <person name="Nnadi N.E."/>
            <person name="Vos R."/>
            <person name="Hasami M.H."/>
            <person name="Devisetty U.K."/>
            <person name="Aguiy J.C."/>
        </authorList>
    </citation>
    <scope>NUCLEOTIDE SEQUENCE [LARGE SCALE GENOMIC DNA]</scope>
    <source>
        <strain evidence="2">JCA_2017</strain>
    </source>
</reference>
<accession>A0A371G9D0</accession>
<organism evidence="2 3">
    <name type="scientific">Mucuna pruriens</name>
    <name type="common">Velvet bean</name>
    <name type="synonym">Dolichos pruriens</name>
    <dbReference type="NCBI Taxonomy" id="157652"/>
    <lineage>
        <taxon>Eukaryota</taxon>
        <taxon>Viridiplantae</taxon>
        <taxon>Streptophyta</taxon>
        <taxon>Embryophyta</taxon>
        <taxon>Tracheophyta</taxon>
        <taxon>Spermatophyta</taxon>
        <taxon>Magnoliopsida</taxon>
        <taxon>eudicotyledons</taxon>
        <taxon>Gunneridae</taxon>
        <taxon>Pentapetalae</taxon>
        <taxon>rosids</taxon>
        <taxon>fabids</taxon>
        <taxon>Fabales</taxon>
        <taxon>Fabaceae</taxon>
        <taxon>Papilionoideae</taxon>
        <taxon>50 kb inversion clade</taxon>
        <taxon>NPAAA clade</taxon>
        <taxon>indigoferoid/millettioid clade</taxon>
        <taxon>Phaseoleae</taxon>
        <taxon>Mucuna</taxon>
    </lineage>
</organism>
<name>A0A371G9D0_MUCPR</name>
<dbReference type="Pfam" id="PF07727">
    <property type="entry name" value="RVT_2"/>
    <property type="match status" value="1"/>
</dbReference>
<dbReference type="EMBL" id="QJKJ01006316">
    <property type="protein sequence ID" value="RDX87146.1"/>
    <property type="molecule type" value="Genomic_DNA"/>
</dbReference>
<proteinExistence type="predicted"/>
<comment type="caution">
    <text evidence="2">The sequence shown here is derived from an EMBL/GenBank/DDBJ whole genome shotgun (WGS) entry which is preliminary data.</text>
</comment>
<dbReference type="STRING" id="157652.A0A371G9D0"/>